<keyword evidence="4" id="KW-0862">Zinc</keyword>
<keyword evidence="5 7" id="KW-0067">ATP-binding</keyword>
<dbReference type="PRINTS" id="PR00987">
    <property type="entry name" value="TRNASYNTHGLU"/>
</dbReference>
<evidence type="ECO:0000256" key="5">
    <source>
        <dbReference type="ARBA" id="ARBA00022840"/>
    </source>
</evidence>
<feature type="domain" description="Glutamyl/glutaminyl-tRNA synthetase class Ib catalytic" evidence="8">
    <location>
        <begin position="11"/>
        <end position="93"/>
    </location>
</feature>
<feature type="domain" description="Glutamyl/glutaminyl-tRNA synthetase class Ib catalytic" evidence="8">
    <location>
        <begin position="176"/>
        <end position="267"/>
    </location>
</feature>
<dbReference type="GO" id="GO:0004818">
    <property type="term" value="F:glutamate-tRNA ligase activity"/>
    <property type="evidence" value="ECO:0007669"/>
    <property type="project" value="TreeGrafter"/>
</dbReference>
<dbReference type="GO" id="GO:0005524">
    <property type="term" value="F:ATP binding"/>
    <property type="evidence" value="ECO:0007669"/>
    <property type="project" value="UniProtKB-KW"/>
</dbReference>
<evidence type="ECO:0000313" key="9">
    <source>
        <dbReference type="EMBL" id="RFZ84256.1"/>
    </source>
</evidence>
<evidence type="ECO:0000256" key="2">
    <source>
        <dbReference type="ARBA" id="ARBA00022723"/>
    </source>
</evidence>
<evidence type="ECO:0000313" key="10">
    <source>
        <dbReference type="Proteomes" id="UP000260823"/>
    </source>
</evidence>
<proteinExistence type="inferred from homology"/>
<evidence type="ECO:0000256" key="4">
    <source>
        <dbReference type="ARBA" id="ARBA00022833"/>
    </source>
</evidence>
<dbReference type="Pfam" id="PF00749">
    <property type="entry name" value="tRNA-synt_1c"/>
    <property type="match status" value="2"/>
</dbReference>
<dbReference type="SUPFAM" id="SSF52374">
    <property type="entry name" value="Nucleotidylyl transferase"/>
    <property type="match status" value="1"/>
</dbReference>
<organism evidence="9 10">
    <name type="scientific">Mucilaginibacter terrenus</name>
    <dbReference type="NCBI Taxonomy" id="2482727"/>
    <lineage>
        <taxon>Bacteria</taxon>
        <taxon>Pseudomonadati</taxon>
        <taxon>Bacteroidota</taxon>
        <taxon>Sphingobacteriia</taxon>
        <taxon>Sphingobacteriales</taxon>
        <taxon>Sphingobacteriaceae</taxon>
        <taxon>Mucilaginibacter</taxon>
    </lineage>
</organism>
<dbReference type="AlphaFoldDB" id="A0A3E2NTC1"/>
<dbReference type="Proteomes" id="UP000260823">
    <property type="component" value="Unassembled WGS sequence"/>
</dbReference>
<keyword evidence="7" id="KW-0648">Protein biosynthesis</keyword>
<comment type="caution">
    <text evidence="9">The sequence shown here is derived from an EMBL/GenBank/DDBJ whole genome shotgun (WGS) entry which is preliminary data.</text>
</comment>
<dbReference type="PANTHER" id="PTHR43311:SF1">
    <property type="entry name" value="GLUTAMYL-Q TRNA(ASP) SYNTHETASE"/>
    <property type="match status" value="1"/>
</dbReference>
<dbReference type="InterPro" id="IPR000924">
    <property type="entry name" value="Glu/Gln-tRNA-synth"/>
</dbReference>
<name>A0A3E2NTC1_9SPHI</name>
<dbReference type="OrthoDB" id="9807503at2"/>
<comment type="similarity">
    <text evidence="7">Belongs to the class-I aminoacyl-tRNA synthetase family.</text>
</comment>
<dbReference type="GO" id="GO:0005829">
    <property type="term" value="C:cytosol"/>
    <property type="evidence" value="ECO:0007669"/>
    <property type="project" value="TreeGrafter"/>
</dbReference>
<gene>
    <name evidence="9" type="ORF">DYU05_01090</name>
</gene>
<sequence>MESRSPIQFQRTRIAPTPSGYLHLGNAYSFALTASIARKYGAKVLLRIDDLDRERVNPLYVQDVFDTLNFLGIEWDEGPRNMTEYQEQYSQIYRMDSYRGMLAKLQDLKAVFACTCSRAQVLAASPSGIYPGTCRHKNIPLDSPGVTWRLDTSKEETLHVFSPDGKHKEAMLPGAMQYFVVRKKDGFPAYQLASLADDVHFGIDLIVRGADLWDSTLAQLYLARILGLREFEQVRFHHHSLKLAPNGQKLSKSAGDTSIQFLRRNGMTADEIYRSIGYILKD</sequence>
<dbReference type="InterPro" id="IPR001412">
    <property type="entry name" value="aa-tRNA-synth_I_CS"/>
</dbReference>
<evidence type="ECO:0000256" key="6">
    <source>
        <dbReference type="ARBA" id="ARBA00023146"/>
    </source>
</evidence>
<dbReference type="EMBL" id="QWDE01000001">
    <property type="protein sequence ID" value="RFZ84256.1"/>
    <property type="molecule type" value="Genomic_DNA"/>
</dbReference>
<keyword evidence="10" id="KW-1185">Reference proteome</keyword>
<dbReference type="Gene3D" id="3.40.50.620">
    <property type="entry name" value="HUPs"/>
    <property type="match status" value="1"/>
</dbReference>
<dbReference type="GO" id="GO:0006424">
    <property type="term" value="P:glutamyl-tRNA aminoacylation"/>
    <property type="evidence" value="ECO:0007669"/>
    <property type="project" value="TreeGrafter"/>
</dbReference>
<dbReference type="InterPro" id="IPR020058">
    <property type="entry name" value="Glu/Gln-tRNA-synth_Ib_cat-dom"/>
</dbReference>
<dbReference type="PROSITE" id="PS00178">
    <property type="entry name" value="AA_TRNA_LIGASE_I"/>
    <property type="match status" value="1"/>
</dbReference>
<keyword evidence="6 7" id="KW-0030">Aminoacyl-tRNA synthetase</keyword>
<evidence type="ECO:0000259" key="8">
    <source>
        <dbReference type="Pfam" id="PF00749"/>
    </source>
</evidence>
<dbReference type="InterPro" id="IPR049940">
    <property type="entry name" value="GluQ/Sye"/>
</dbReference>
<dbReference type="RefSeq" id="WP_117381146.1">
    <property type="nucleotide sequence ID" value="NZ_QWDE01000001.1"/>
</dbReference>
<keyword evidence="2" id="KW-0479">Metal-binding</keyword>
<evidence type="ECO:0000256" key="7">
    <source>
        <dbReference type="RuleBase" id="RU363037"/>
    </source>
</evidence>
<evidence type="ECO:0000256" key="1">
    <source>
        <dbReference type="ARBA" id="ARBA00022598"/>
    </source>
</evidence>
<evidence type="ECO:0000256" key="3">
    <source>
        <dbReference type="ARBA" id="ARBA00022741"/>
    </source>
</evidence>
<protein>
    <submittedName>
        <fullName evidence="9">tRNA glutamyl-Q synthetase</fullName>
    </submittedName>
</protein>
<dbReference type="PANTHER" id="PTHR43311">
    <property type="entry name" value="GLUTAMATE--TRNA LIGASE"/>
    <property type="match status" value="1"/>
</dbReference>
<accession>A0A3E2NTC1</accession>
<reference evidence="9 10" key="1">
    <citation type="submission" date="2018-08" db="EMBL/GenBank/DDBJ databases">
        <title>Mucilaginibacter terrae sp. nov., isolated from manganese diggings.</title>
        <authorList>
            <person name="Huang Y."/>
            <person name="Zhou Z."/>
        </authorList>
    </citation>
    <scope>NUCLEOTIDE SEQUENCE [LARGE SCALE GENOMIC DNA]</scope>
    <source>
        <strain evidence="9 10">ZH6</strain>
    </source>
</reference>
<keyword evidence="1 7" id="KW-0436">Ligase</keyword>
<dbReference type="InterPro" id="IPR014729">
    <property type="entry name" value="Rossmann-like_a/b/a_fold"/>
</dbReference>
<keyword evidence="3 7" id="KW-0547">Nucleotide-binding</keyword>